<dbReference type="InterPro" id="IPR006633">
    <property type="entry name" value="Carb-bd_sugar_hydrolysis-dom"/>
</dbReference>
<dbReference type="SUPFAM" id="SSF81383">
    <property type="entry name" value="F-box domain"/>
    <property type="match status" value="1"/>
</dbReference>
<dbReference type="InterPro" id="IPR022441">
    <property type="entry name" value="Para_beta_helix_rpt-2"/>
</dbReference>
<dbReference type="EMBL" id="CASHTH010000755">
    <property type="protein sequence ID" value="CAI8007204.1"/>
    <property type="molecule type" value="Genomic_DNA"/>
</dbReference>
<dbReference type="AlphaFoldDB" id="A0AA35R9N2"/>
<keyword evidence="2" id="KW-0677">Repeat</keyword>
<dbReference type="Pfam" id="PF12937">
    <property type="entry name" value="F-box-like"/>
    <property type="match status" value="1"/>
</dbReference>
<dbReference type="InterPro" id="IPR001810">
    <property type="entry name" value="F-box_dom"/>
</dbReference>
<comment type="pathway">
    <text evidence="1">Protein modification; protein ubiquitination.</text>
</comment>
<dbReference type="PROSITE" id="PS50181">
    <property type="entry name" value="FBOX"/>
    <property type="match status" value="1"/>
</dbReference>
<dbReference type="Gene3D" id="1.20.1280.50">
    <property type="match status" value="1"/>
</dbReference>
<dbReference type="PANTHER" id="PTHR22990">
    <property type="entry name" value="F-BOX ONLY PROTEIN"/>
    <property type="match status" value="1"/>
</dbReference>
<dbReference type="InterPro" id="IPR012334">
    <property type="entry name" value="Pectin_lyas_fold"/>
</dbReference>
<feature type="domain" description="F-box" evidence="5">
    <location>
        <begin position="41"/>
        <end position="87"/>
    </location>
</feature>
<dbReference type="GO" id="GO:0042981">
    <property type="term" value="P:regulation of apoptotic process"/>
    <property type="evidence" value="ECO:0007669"/>
    <property type="project" value="TreeGrafter"/>
</dbReference>
<dbReference type="InterPro" id="IPR036047">
    <property type="entry name" value="F-box-like_dom_sf"/>
</dbReference>
<evidence type="ECO:0000256" key="3">
    <source>
        <dbReference type="ARBA" id="ARBA00022786"/>
    </source>
</evidence>
<dbReference type="PANTHER" id="PTHR22990:SF20">
    <property type="entry name" value="F-BOX ONLY PROTEIN 11"/>
    <property type="match status" value="1"/>
</dbReference>
<keyword evidence="7" id="KW-1185">Reference proteome</keyword>
<dbReference type="Proteomes" id="UP001174909">
    <property type="component" value="Unassembled WGS sequence"/>
</dbReference>
<evidence type="ECO:0000259" key="5">
    <source>
        <dbReference type="PROSITE" id="PS50181"/>
    </source>
</evidence>
<dbReference type="SMART" id="SM00710">
    <property type="entry name" value="PbH1"/>
    <property type="match status" value="9"/>
</dbReference>
<proteinExistence type="predicted"/>
<dbReference type="InterPro" id="IPR011050">
    <property type="entry name" value="Pectin_lyase_fold/virulence"/>
</dbReference>
<reference evidence="6" key="1">
    <citation type="submission" date="2023-03" db="EMBL/GenBank/DDBJ databases">
        <authorList>
            <person name="Steffen K."/>
            <person name="Cardenas P."/>
        </authorList>
    </citation>
    <scope>NUCLEOTIDE SEQUENCE</scope>
</reference>
<protein>
    <submittedName>
        <fullName evidence="6">F-box only protein 11</fullName>
    </submittedName>
</protein>
<name>A0AA35R9N2_GEOBA</name>
<dbReference type="Pfam" id="PF13229">
    <property type="entry name" value="Beta_helix"/>
    <property type="match status" value="1"/>
</dbReference>
<dbReference type="InterPro" id="IPR006626">
    <property type="entry name" value="PbH1"/>
</dbReference>
<evidence type="ECO:0000313" key="6">
    <source>
        <dbReference type="EMBL" id="CAI8007204.1"/>
    </source>
</evidence>
<keyword evidence="3" id="KW-0833">Ubl conjugation pathway</keyword>
<evidence type="ECO:0000313" key="7">
    <source>
        <dbReference type="Proteomes" id="UP001174909"/>
    </source>
</evidence>
<feature type="compositionally biased region" description="Basic residues" evidence="4">
    <location>
        <begin position="1"/>
        <end position="11"/>
    </location>
</feature>
<comment type="caution">
    <text evidence="6">The sequence shown here is derived from an EMBL/GenBank/DDBJ whole genome shotgun (WGS) entry which is preliminary data.</text>
</comment>
<organism evidence="6 7">
    <name type="scientific">Geodia barretti</name>
    <name type="common">Barrett's horny sponge</name>
    <dbReference type="NCBI Taxonomy" id="519541"/>
    <lineage>
        <taxon>Eukaryota</taxon>
        <taxon>Metazoa</taxon>
        <taxon>Porifera</taxon>
        <taxon>Demospongiae</taxon>
        <taxon>Heteroscleromorpha</taxon>
        <taxon>Tetractinellida</taxon>
        <taxon>Astrophorina</taxon>
        <taxon>Geodiidae</taxon>
        <taxon>Geodia</taxon>
    </lineage>
</organism>
<dbReference type="Gene3D" id="2.160.20.10">
    <property type="entry name" value="Single-stranded right-handed beta-helix, Pectin lyase-like"/>
    <property type="match status" value="2"/>
</dbReference>
<gene>
    <name evidence="6" type="ORF">GBAR_LOCUS5102</name>
</gene>
<dbReference type="GO" id="GO:0006511">
    <property type="term" value="P:ubiquitin-dependent protein catabolic process"/>
    <property type="evidence" value="ECO:0007669"/>
    <property type="project" value="TreeGrafter"/>
</dbReference>
<dbReference type="NCBIfam" id="TIGR03804">
    <property type="entry name" value="para_beta_helix"/>
    <property type="match status" value="3"/>
</dbReference>
<dbReference type="SMART" id="SM00722">
    <property type="entry name" value="CASH"/>
    <property type="match status" value="2"/>
</dbReference>
<evidence type="ECO:0000256" key="4">
    <source>
        <dbReference type="SAM" id="MobiDB-lite"/>
    </source>
</evidence>
<dbReference type="InterPro" id="IPR051550">
    <property type="entry name" value="SCF-Subunits/Alg-Epimerases"/>
</dbReference>
<dbReference type="SUPFAM" id="SSF51126">
    <property type="entry name" value="Pectin lyase-like"/>
    <property type="match status" value="2"/>
</dbReference>
<evidence type="ECO:0000256" key="1">
    <source>
        <dbReference type="ARBA" id="ARBA00004906"/>
    </source>
</evidence>
<evidence type="ECO:0000256" key="2">
    <source>
        <dbReference type="ARBA" id="ARBA00022737"/>
    </source>
</evidence>
<feature type="region of interest" description="Disordered" evidence="4">
    <location>
        <begin position="1"/>
        <end position="40"/>
    </location>
</feature>
<sequence length="508" mass="56370">MTTRAAKRPRCHGSGPAVCAHPKRTRRSLQTAEETSRQTRPYLQESVPTEVLVHIFSFLRERELARVARVCRRFREIGELQSLWRNLFHRVFELEAAYVRPSSSDQKTPPTSELNWKEQFALMHGCLHVYPKMASLPLSHPLRSEAPYSQYFSTISEAVQSSSEGDRIVVHPGVYNETVALDKPVQLIGAGPEKVLLVNSSLTVVDVKPSAGDATIANMEIKFDAPEDNPSLRQYCIQVPGGASPNVHNCHFTNTSFCGACVYIHGSGARPRVTHCTIANANNVGVFVDDHAHGYFEHNNIHGNKLAGVWIKNYASPVFRENEVHHGKDVGFFVFQDGQGVLESNDIHSNRIAGIEIKNDANPIIYRCSIHHGSTGGVYVHDRGRGQFIENKIFANTYAGVWITSESNPTLRDNEIFGGLQGGVYFFGGGRGVLENNNIHSNTLAGVQIRTGSDPIIRNNEIHHGLHGGIYVHDSGRGLVEVTRFIRMRWLEFGSLLESACSEAEQDS</sequence>
<feature type="compositionally biased region" description="Polar residues" evidence="4">
    <location>
        <begin position="28"/>
        <end position="40"/>
    </location>
</feature>
<accession>A0AA35R9N2</accession>
<dbReference type="SMART" id="SM00256">
    <property type="entry name" value="FBOX"/>
    <property type="match status" value="1"/>
</dbReference>
<dbReference type="InterPro" id="IPR039448">
    <property type="entry name" value="Beta_helix"/>
</dbReference>